<evidence type="ECO:0000313" key="4">
    <source>
        <dbReference type="Proteomes" id="UP001163056"/>
    </source>
</evidence>
<keyword evidence="2" id="KW-0472">Membrane</keyword>
<gene>
    <name evidence="3" type="ORF">PZS58_05370</name>
</gene>
<feature type="coiled-coil region" evidence="1">
    <location>
        <begin position="125"/>
        <end position="156"/>
    </location>
</feature>
<accession>A0AAJ1JDL9</accession>
<organism evidence="3 4">
    <name type="scientific">Providencia stuartii</name>
    <dbReference type="NCBI Taxonomy" id="588"/>
    <lineage>
        <taxon>Bacteria</taxon>
        <taxon>Pseudomonadati</taxon>
        <taxon>Pseudomonadota</taxon>
        <taxon>Gammaproteobacteria</taxon>
        <taxon>Enterobacterales</taxon>
        <taxon>Morganellaceae</taxon>
        <taxon>Providencia</taxon>
    </lineage>
</organism>
<evidence type="ECO:0000256" key="1">
    <source>
        <dbReference type="SAM" id="Coils"/>
    </source>
</evidence>
<keyword evidence="2" id="KW-1133">Transmembrane helix</keyword>
<sequence length="253" mass="29918">MTEDSVPPSMGWMIFSLSIAIFFVGTIAYTETQDTNTFTYVKNKYYEYKYSNLYEQGFKLEAYREHNLIDKFNINNNELPIAPLSVTEEDGYVDYAFEVVNPTNDQLKITIGFDTINSNEFRKKMKLLNIENKKESEKKKETLEELKKAFNEDSNKTILVYEDHNVNYVMMNNDDAGIGFPLPRDFEFKINPKEHKIININKKIKKGFTKEYFKMNIAITNENIEKEESLYLEFKPEESKNKAEFEKIMFKYN</sequence>
<dbReference type="Proteomes" id="UP001163056">
    <property type="component" value="Unassembled WGS sequence"/>
</dbReference>
<keyword evidence="1" id="KW-0175">Coiled coil</keyword>
<evidence type="ECO:0000313" key="3">
    <source>
        <dbReference type="EMBL" id="MDE8768961.1"/>
    </source>
</evidence>
<comment type="caution">
    <text evidence="3">The sequence shown here is derived from an EMBL/GenBank/DDBJ whole genome shotgun (WGS) entry which is preliminary data.</text>
</comment>
<dbReference type="EMBL" id="JAREJI010000002">
    <property type="protein sequence ID" value="MDE8768961.1"/>
    <property type="molecule type" value="Genomic_DNA"/>
</dbReference>
<reference evidence="3 4" key="1">
    <citation type="submission" date="2023-03" db="EMBL/GenBank/DDBJ databases">
        <title>WGS of NDM-producing Providencia thailandensis from Ukrainian patients.</title>
        <authorList>
            <person name="Zabicka D."/>
            <person name="Izdebski R."/>
            <person name="Urbanowicz P."/>
            <person name="Biedrzycka M."/>
            <person name="Guzek A."/>
            <person name="Gniadkowski M."/>
        </authorList>
    </citation>
    <scope>NUCLEOTIDE SEQUENCE [LARGE SCALE GENOMIC DNA]</scope>
    <source>
        <strain evidence="3 4">8015-22</strain>
    </source>
</reference>
<feature type="transmembrane region" description="Helical" evidence="2">
    <location>
        <begin position="12"/>
        <end position="30"/>
    </location>
</feature>
<dbReference type="AlphaFoldDB" id="A0AAJ1JDL9"/>
<name>A0AAJ1JDL9_PROST</name>
<protein>
    <submittedName>
        <fullName evidence="3">Uncharacterized protein</fullName>
    </submittedName>
</protein>
<dbReference type="RefSeq" id="WP_275205353.1">
    <property type="nucleotide sequence ID" value="NZ_CP181870.1"/>
</dbReference>
<proteinExistence type="predicted"/>
<keyword evidence="2" id="KW-0812">Transmembrane</keyword>
<evidence type="ECO:0000256" key="2">
    <source>
        <dbReference type="SAM" id="Phobius"/>
    </source>
</evidence>